<evidence type="ECO:0000256" key="4">
    <source>
        <dbReference type="ARBA" id="ARBA00022490"/>
    </source>
</evidence>
<comment type="subcellular location">
    <subcellularLocation>
        <location evidence="1">Cytoplasm</location>
        <location evidence="1">Cytosol</location>
    </subcellularLocation>
</comment>
<dbReference type="GO" id="GO:0004364">
    <property type="term" value="F:glutathione transferase activity"/>
    <property type="evidence" value="ECO:0007669"/>
    <property type="project" value="UniProtKB-EC"/>
</dbReference>
<dbReference type="GO" id="GO:0009407">
    <property type="term" value="P:toxin catabolic process"/>
    <property type="evidence" value="ECO:0007669"/>
    <property type="project" value="UniProtKB-ARBA"/>
</dbReference>
<dbReference type="GO" id="GO:0043295">
    <property type="term" value="F:glutathione binding"/>
    <property type="evidence" value="ECO:0007669"/>
    <property type="project" value="TreeGrafter"/>
</dbReference>
<gene>
    <name evidence="9" type="ORF">SLEP1_g40195</name>
</gene>
<keyword evidence="4" id="KW-0963">Cytoplasm</keyword>
<evidence type="ECO:0000259" key="8">
    <source>
        <dbReference type="PROSITE" id="PS50405"/>
    </source>
</evidence>
<evidence type="ECO:0000256" key="6">
    <source>
        <dbReference type="ARBA" id="ARBA00022679"/>
    </source>
</evidence>
<dbReference type="InterPro" id="IPR010987">
    <property type="entry name" value="Glutathione-S-Trfase_C-like"/>
</dbReference>
<evidence type="ECO:0000256" key="3">
    <source>
        <dbReference type="ARBA" id="ARBA00012452"/>
    </source>
</evidence>
<evidence type="ECO:0000313" key="9">
    <source>
        <dbReference type="EMBL" id="GKV31512.1"/>
    </source>
</evidence>
<evidence type="ECO:0000256" key="5">
    <source>
        <dbReference type="ARBA" id="ARBA00022575"/>
    </source>
</evidence>
<feature type="domain" description="GST C-terminal" evidence="8">
    <location>
        <begin position="29"/>
        <end position="153"/>
    </location>
</feature>
<dbReference type="PANTHER" id="PTHR43900:SF3">
    <property type="entry name" value="GLUTATHIONE S-TRANSFERASE RHO"/>
    <property type="match status" value="1"/>
</dbReference>
<protein>
    <recommendedName>
        <fullName evidence="3">glutathione transferase</fullName>
        <ecNumber evidence="3">2.5.1.18</ecNumber>
    </recommendedName>
</protein>
<dbReference type="PROSITE" id="PS50405">
    <property type="entry name" value="GST_CTER"/>
    <property type="match status" value="1"/>
</dbReference>
<dbReference type="InterPro" id="IPR004046">
    <property type="entry name" value="GST_C"/>
</dbReference>
<accession>A0AAV5L408</accession>
<dbReference type="Proteomes" id="UP001054252">
    <property type="component" value="Unassembled WGS sequence"/>
</dbReference>
<organism evidence="9 10">
    <name type="scientific">Rubroshorea leprosula</name>
    <dbReference type="NCBI Taxonomy" id="152421"/>
    <lineage>
        <taxon>Eukaryota</taxon>
        <taxon>Viridiplantae</taxon>
        <taxon>Streptophyta</taxon>
        <taxon>Embryophyta</taxon>
        <taxon>Tracheophyta</taxon>
        <taxon>Spermatophyta</taxon>
        <taxon>Magnoliopsida</taxon>
        <taxon>eudicotyledons</taxon>
        <taxon>Gunneridae</taxon>
        <taxon>Pentapetalae</taxon>
        <taxon>rosids</taxon>
        <taxon>malvids</taxon>
        <taxon>Malvales</taxon>
        <taxon>Dipterocarpaceae</taxon>
        <taxon>Rubroshorea</taxon>
    </lineage>
</organism>
<dbReference type="FunFam" id="1.20.1050.10:FF:000004">
    <property type="entry name" value="Glutathione S-transferase F2"/>
    <property type="match status" value="1"/>
</dbReference>
<comment type="caution">
    <text evidence="9">The sequence shown here is derived from an EMBL/GenBank/DDBJ whole genome shotgun (WGS) entry which is preliminary data.</text>
</comment>
<dbReference type="EC" id="2.5.1.18" evidence="3"/>
<dbReference type="SUPFAM" id="SSF47616">
    <property type="entry name" value="GST C-terminal domain-like"/>
    <property type="match status" value="1"/>
</dbReference>
<evidence type="ECO:0000256" key="2">
    <source>
        <dbReference type="ARBA" id="ARBA00010128"/>
    </source>
</evidence>
<sequence length="153" mass="17613">MGMSSCLGNHKHLTRKYKDTVIDLLGSDDFIESTIVDTWMEVEAHHCNEPMSKIFREMLVNPINGMPSDDKIIEAEVEKLGKVLDVYEERLSKFKYLAGDYYTLADLHHIPYLVYLMRSRRPSRVTSPSLCEFMVDDFSTRSATVKVAENMTL</sequence>
<dbReference type="GO" id="GO:0006749">
    <property type="term" value="P:glutathione metabolic process"/>
    <property type="evidence" value="ECO:0007669"/>
    <property type="project" value="TreeGrafter"/>
</dbReference>
<evidence type="ECO:0000256" key="1">
    <source>
        <dbReference type="ARBA" id="ARBA00004514"/>
    </source>
</evidence>
<keyword evidence="10" id="KW-1185">Reference proteome</keyword>
<evidence type="ECO:0000256" key="7">
    <source>
        <dbReference type="ARBA" id="ARBA00047960"/>
    </source>
</evidence>
<keyword evidence="6" id="KW-0808">Transferase</keyword>
<dbReference type="PANTHER" id="PTHR43900">
    <property type="entry name" value="GLUTATHIONE S-TRANSFERASE RHO"/>
    <property type="match status" value="1"/>
</dbReference>
<dbReference type="GO" id="GO:0005829">
    <property type="term" value="C:cytosol"/>
    <property type="evidence" value="ECO:0007669"/>
    <property type="project" value="UniProtKB-SubCell"/>
</dbReference>
<dbReference type="InterPro" id="IPR036282">
    <property type="entry name" value="Glutathione-S-Trfase_C_sf"/>
</dbReference>
<keyword evidence="5" id="KW-0216">Detoxification</keyword>
<dbReference type="Gene3D" id="1.20.1050.10">
    <property type="match status" value="1"/>
</dbReference>
<name>A0AAV5L408_9ROSI</name>
<evidence type="ECO:0000313" key="10">
    <source>
        <dbReference type="Proteomes" id="UP001054252"/>
    </source>
</evidence>
<dbReference type="Pfam" id="PF00043">
    <property type="entry name" value="GST_C"/>
    <property type="match status" value="1"/>
</dbReference>
<comment type="similarity">
    <text evidence="2">Belongs to the GST superfamily. Phi family.</text>
</comment>
<comment type="catalytic activity">
    <reaction evidence="7">
        <text>RX + glutathione = an S-substituted glutathione + a halide anion + H(+)</text>
        <dbReference type="Rhea" id="RHEA:16437"/>
        <dbReference type="ChEBI" id="CHEBI:15378"/>
        <dbReference type="ChEBI" id="CHEBI:16042"/>
        <dbReference type="ChEBI" id="CHEBI:17792"/>
        <dbReference type="ChEBI" id="CHEBI:57925"/>
        <dbReference type="ChEBI" id="CHEBI:90779"/>
        <dbReference type="EC" id="2.5.1.18"/>
    </reaction>
</comment>
<reference evidence="9 10" key="1">
    <citation type="journal article" date="2021" name="Commun. Biol.">
        <title>The genome of Shorea leprosula (Dipterocarpaceae) highlights the ecological relevance of drought in aseasonal tropical rainforests.</title>
        <authorList>
            <person name="Ng K.K.S."/>
            <person name="Kobayashi M.J."/>
            <person name="Fawcett J.A."/>
            <person name="Hatakeyama M."/>
            <person name="Paape T."/>
            <person name="Ng C.H."/>
            <person name="Ang C.C."/>
            <person name="Tnah L.H."/>
            <person name="Lee C.T."/>
            <person name="Nishiyama T."/>
            <person name="Sese J."/>
            <person name="O'Brien M.J."/>
            <person name="Copetti D."/>
            <person name="Mohd Noor M.I."/>
            <person name="Ong R.C."/>
            <person name="Putra M."/>
            <person name="Sireger I.Z."/>
            <person name="Indrioko S."/>
            <person name="Kosugi Y."/>
            <person name="Izuno A."/>
            <person name="Isagi Y."/>
            <person name="Lee S.L."/>
            <person name="Shimizu K.K."/>
        </authorList>
    </citation>
    <scope>NUCLEOTIDE SEQUENCE [LARGE SCALE GENOMIC DNA]</scope>
    <source>
        <strain evidence="9">214</strain>
    </source>
</reference>
<dbReference type="EMBL" id="BPVZ01000091">
    <property type="protein sequence ID" value="GKV31512.1"/>
    <property type="molecule type" value="Genomic_DNA"/>
</dbReference>
<dbReference type="AlphaFoldDB" id="A0AAV5L408"/>
<proteinExistence type="inferred from homology"/>